<name>A0A915DZW6_9BILA</name>
<feature type="region of interest" description="Disordered" evidence="1">
    <location>
        <begin position="60"/>
        <end position="79"/>
    </location>
</feature>
<sequence>MMQPYYGGSEVRGLNKALFHTTSTTTINYFTYSQVFTVQPRREGTPTLPPKKYALRHTTSQPNIIEQAPPRPVASKPSIRPSVYPQCYGLYKDRHGHSRSGSRTRSSEPRPHKEEENQYEDITRSDGTRHSSRHRPRSSTGVAYSEANQLMGNKAGLSASSNEIFKLYQTRDCLGNVLYEL</sequence>
<evidence type="ECO:0000313" key="3">
    <source>
        <dbReference type="WBParaSite" id="jg24442"/>
    </source>
</evidence>
<organism evidence="2 3">
    <name type="scientific">Ditylenchus dipsaci</name>
    <dbReference type="NCBI Taxonomy" id="166011"/>
    <lineage>
        <taxon>Eukaryota</taxon>
        <taxon>Metazoa</taxon>
        <taxon>Ecdysozoa</taxon>
        <taxon>Nematoda</taxon>
        <taxon>Chromadorea</taxon>
        <taxon>Rhabditida</taxon>
        <taxon>Tylenchina</taxon>
        <taxon>Tylenchomorpha</taxon>
        <taxon>Sphaerularioidea</taxon>
        <taxon>Anguinidae</taxon>
        <taxon>Anguininae</taxon>
        <taxon>Ditylenchus</taxon>
    </lineage>
</organism>
<proteinExistence type="predicted"/>
<dbReference type="WBParaSite" id="jg24442">
    <property type="protein sequence ID" value="jg24442"/>
    <property type="gene ID" value="jg24442"/>
</dbReference>
<accession>A0A915DZW6</accession>
<keyword evidence="2" id="KW-1185">Reference proteome</keyword>
<feature type="region of interest" description="Disordered" evidence="1">
    <location>
        <begin position="84"/>
        <end position="143"/>
    </location>
</feature>
<evidence type="ECO:0000313" key="2">
    <source>
        <dbReference type="Proteomes" id="UP000887574"/>
    </source>
</evidence>
<evidence type="ECO:0000256" key="1">
    <source>
        <dbReference type="SAM" id="MobiDB-lite"/>
    </source>
</evidence>
<feature type="compositionally biased region" description="Basic and acidic residues" evidence="1">
    <location>
        <begin position="105"/>
        <end position="129"/>
    </location>
</feature>
<dbReference type="AlphaFoldDB" id="A0A915DZW6"/>
<dbReference type="Proteomes" id="UP000887574">
    <property type="component" value="Unplaced"/>
</dbReference>
<reference evidence="3" key="1">
    <citation type="submission" date="2022-11" db="UniProtKB">
        <authorList>
            <consortium name="WormBaseParasite"/>
        </authorList>
    </citation>
    <scope>IDENTIFICATION</scope>
</reference>
<protein>
    <submittedName>
        <fullName evidence="3">Uncharacterized protein</fullName>
    </submittedName>
</protein>